<sequence length="73" mass="8266">MEVTIRFADPRAATDSVDRALGCILLETEAKTAKHLLGGFYFDTNRTPQDIFDAFEADGFEKQDFKSIEFAWS</sequence>
<dbReference type="RefSeq" id="WP_188483884.1">
    <property type="nucleotide sequence ID" value="NZ_BMFC01000016.1"/>
</dbReference>
<dbReference type="Proteomes" id="UP000645462">
    <property type="component" value="Unassembled WGS sequence"/>
</dbReference>
<accession>A0ABQ1L4C6</accession>
<protein>
    <submittedName>
        <fullName evidence="1">Uncharacterized protein</fullName>
    </submittedName>
</protein>
<dbReference type="EMBL" id="BMFC01000016">
    <property type="protein sequence ID" value="GGC19416.1"/>
    <property type="molecule type" value="Genomic_DNA"/>
</dbReference>
<comment type="caution">
    <text evidence="1">The sequence shown here is derived from an EMBL/GenBank/DDBJ whole genome shotgun (WGS) entry which is preliminary data.</text>
</comment>
<organism evidence="1 2">
    <name type="scientific">Marivita lacus</name>
    <dbReference type="NCBI Taxonomy" id="1323742"/>
    <lineage>
        <taxon>Bacteria</taxon>
        <taxon>Pseudomonadati</taxon>
        <taxon>Pseudomonadota</taxon>
        <taxon>Alphaproteobacteria</taxon>
        <taxon>Rhodobacterales</taxon>
        <taxon>Roseobacteraceae</taxon>
        <taxon>Marivita</taxon>
    </lineage>
</organism>
<gene>
    <name evidence="1" type="ORF">GCM10011363_40170</name>
</gene>
<evidence type="ECO:0000313" key="2">
    <source>
        <dbReference type="Proteomes" id="UP000645462"/>
    </source>
</evidence>
<keyword evidence="2" id="KW-1185">Reference proteome</keyword>
<proteinExistence type="predicted"/>
<reference evidence="2" key="1">
    <citation type="journal article" date="2019" name="Int. J. Syst. Evol. Microbiol.">
        <title>The Global Catalogue of Microorganisms (GCM) 10K type strain sequencing project: providing services to taxonomists for standard genome sequencing and annotation.</title>
        <authorList>
            <consortium name="The Broad Institute Genomics Platform"/>
            <consortium name="The Broad Institute Genome Sequencing Center for Infectious Disease"/>
            <person name="Wu L."/>
            <person name="Ma J."/>
        </authorList>
    </citation>
    <scope>NUCLEOTIDE SEQUENCE [LARGE SCALE GENOMIC DNA]</scope>
    <source>
        <strain evidence="2">CGMCC 1.12478</strain>
    </source>
</reference>
<evidence type="ECO:0000313" key="1">
    <source>
        <dbReference type="EMBL" id="GGC19416.1"/>
    </source>
</evidence>
<name>A0ABQ1L4C6_9RHOB</name>